<organism evidence="2 3">
    <name type="scientific">Capillimicrobium parvum</name>
    <dbReference type="NCBI Taxonomy" id="2884022"/>
    <lineage>
        <taxon>Bacteria</taxon>
        <taxon>Bacillati</taxon>
        <taxon>Actinomycetota</taxon>
        <taxon>Thermoleophilia</taxon>
        <taxon>Solirubrobacterales</taxon>
        <taxon>Capillimicrobiaceae</taxon>
        <taxon>Capillimicrobium</taxon>
    </lineage>
</organism>
<evidence type="ECO:0000313" key="3">
    <source>
        <dbReference type="Proteomes" id="UP001162834"/>
    </source>
</evidence>
<feature type="signal peptide" evidence="1">
    <location>
        <begin position="1"/>
        <end position="19"/>
    </location>
</feature>
<reference evidence="2" key="1">
    <citation type="journal article" date="2022" name="Int. J. Syst. Evol. Microbiol.">
        <title>Pseudomonas aegrilactucae sp. nov. and Pseudomonas morbosilactucae sp. nov., pathogens causing bacterial rot of lettuce in Japan.</title>
        <authorList>
            <person name="Sawada H."/>
            <person name="Fujikawa T."/>
            <person name="Satou M."/>
        </authorList>
    </citation>
    <scope>NUCLEOTIDE SEQUENCE</scope>
    <source>
        <strain evidence="2">0166_1</strain>
    </source>
</reference>
<evidence type="ECO:0000313" key="2">
    <source>
        <dbReference type="EMBL" id="UGS36889.1"/>
    </source>
</evidence>
<protein>
    <submittedName>
        <fullName evidence="2">Uncharacterized protein</fullName>
    </submittedName>
</protein>
<keyword evidence="3" id="KW-1185">Reference proteome</keyword>
<accession>A0A9E6XYS4</accession>
<dbReference type="AlphaFoldDB" id="A0A9E6XYS4"/>
<dbReference type="KEGG" id="sbae:DSM104329_03300"/>
<evidence type="ECO:0000256" key="1">
    <source>
        <dbReference type="SAM" id="SignalP"/>
    </source>
</evidence>
<name>A0A9E6XYS4_9ACTN</name>
<dbReference type="Proteomes" id="UP001162834">
    <property type="component" value="Chromosome"/>
</dbReference>
<proteinExistence type="predicted"/>
<gene>
    <name evidence="2" type="ORF">DSM104329_03300</name>
</gene>
<sequence length="129" mass="13679">MFRAAVLAAAVLATAAVPAVGSARDAPAADPVATAAASCKVPTDDAWGPTYVPQLSVRKVSCATGKAVVKAYHRCRVANGGRKNGTCTHKVKRFRCREQRLSSIKTQFDAKVTCARGAARVTYTYTQYT</sequence>
<feature type="chain" id="PRO_5038432065" evidence="1">
    <location>
        <begin position="20"/>
        <end position="129"/>
    </location>
</feature>
<dbReference type="EMBL" id="CP087164">
    <property type="protein sequence ID" value="UGS36889.1"/>
    <property type="molecule type" value="Genomic_DNA"/>
</dbReference>
<dbReference type="RefSeq" id="WP_259310953.1">
    <property type="nucleotide sequence ID" value="NZ_CP087164.1"/>
</dbReference>
<keyword evidence="1" id="KW-0732">Signal</keyword>